<comment type="caution">
    <text evidence="5">The sequence shown here is derived from an EMBL/GenBank/DDBJ whole genome shotgun (WGS) entry which is preliminary data.</text>
</comment>
<dbReference type="Pfam" id="PF01476">
    <property type="entry name" value="LysM"/>
    <property type="match status" value="1"/>
</dbReference>
<protein>
    <recommendedName>
        <fullName evidence="4">LysM domain-containing protein</fullName>
    </recommendedName>
</protein>
<dbReference type="Gene3D" id="3.10.350.10">
    <property type="entry name" value="LysM domain"/>
    <property type="match status" value="1"/>
</dbReference>
<keyword evidence="1" id="KW-0147">Chitin-binding</keyword>
<dbReference type="InterPro" id="IPR052210">
    <property type="entry name" value="LysM1-like"/>
</dbReference>
<proteinExistence type="predicted"/>
<name>A0A9D4VNE7_PEA</name>
<dbReference type="EMBL" id="JAMSHJ010000007">
    <property type="protein sequence ID" value="KAI5386463.1"/>
    <property type="molecule type" value="Genomic_DNA"/>
</dbReference>
<dbReference type="PANTHER" id="PTHR34997">
    <property type="entry name" value="AM15"/>
    <property type="match status" value="1"/>
</dbReference>
<dbReference type="Proteomes" id="UP001058974">
    <property type="component" value="Chromosome 7"/>
</dbReference>
<feature type="domain" description="LysM" evidence="4">
    <location>
        <begin position="38"/>
        <end position="82"/>
    </location>
</feature>
<dbReference type="InterPro" id="IPR018392">
    <property type="entry name" value="LysM"/>
</dbReference>
<keyword evidence="6" id="KW-1185">Reference proteome</keyword>
<evidence type="ECO:0000256" key="3">
    <source>
        <dbReference type="SAM" id="SignalP"/>
    </source>
</evidence>
<dbReference type="PROSITE" id="PS51782">
    <property type="entry name" value="LYSM"/>
    <property type="match status" value="1"/>
</dbReference>
<keyword evidence="2" id="KW-0843">Virulence</keyword>
<organism evidence="5 6">
    <name type="scientific">Pisum sativum</name>
    <name type="common">Garden pea</name>
    <name type="synonym">Lathyrus oleraceus</name>
    <dbReference type="NCBI Taxonomy" id="3888"/>
    <lineage>
        <taxon>Eukaryota</taxon>
        <taxon>Viridiplantae</taxon>
        <taxon>Streptophyta</taxon>
        <taxon>Embryophyta</taxon>
        <taxon>Tracheophyta</taxon>
        <taxon>Spermatophyta</taxon>
        <taxon>Magnoliopsida</taxon>
        <taxon>eudicotyledons</taxon>
        <taxon>Gunneridae</taxon>
        <taxon>Pentapetalae</taxon>
        <taxon>rosids</taxon>
        <taxon>fabids</taxon>
        <taxon>Fabales</taxon>
        <taxon>Fabaceae</taxon>
        <taxon>Papilionoideae</taxon>
        <taxon>50 kb inversion clade</taxon>
        <taxon>NPAAA clade</taxon>
        <taxon>Hologalegina</taxon>
        <taxon>IRL clade</taxon>
        <taxon>Fabeae</taxon>
        <taxon>Lathyrus</taxon>
    </lineage>
</organism>
<evidence type="ECO:0000256" key="1">
    <source>
        <dbReference type="ARBA" id="ARBA00022669"/>
    </source>
</evidence>
<feature type="chain" id="PRO_5039324138" description="LysM domain-containing protein" evidence="3">
    <location>
        <begin position="26"/>
        <end position="100"/>
    </location>
</feature>
<dbReference type="AlphaFoldDB" id="A0A9D4VNE7"/>
<evidence type="ECO:0000259" key="4">
    <source>
        <dbReference type="PROSITE" id="PS51782"/>
    </source>
</evidence>
<dbReference type="InterPro" id="IPR036779">
    <property type="entry name" value="LysM_dom_sf"/>
</dbReference>
<accession>A0A9D4VNE7</accession>
<dbReference type="PANTHER" id="PTHR34997:SF1">
    <property type="entry name" value="PEPTIDOGLYCAN-BINDING LYSIN DOMAIN"/>
    <property type="match status" value="1"/>
</dbReference>
<reference evidence="5 6" key="1">
    <citation type="journal article" date="2022" name="Nat. Genet.">
        <title>Improved pea reference genome and pan-genome highlight genomic features and evolutionary characteristics.</title>
        <authorList>
            <person name="Yang T."/>
            <person name="Liu R."/>
            <person name="Luo Y."/>
            <person name="Hu S."/>
            <person name="Wang D."/>
            <person name="Wang C."/>
            <person name="Pandey M.K."/>
            <person name="Ge S."/>
            <person name="Xu Q."/>
            <person name="Li N."/>
            <person name="Li G."/>
            <person name="Huang Y."/>
            <person name="Saxena R.K."/>
            <person name="Ji Y."/>
            <person name="Li M."/>
            <person name="Yan X."/>
            <person name="He Y."/>
            <person name="Liu Y."/>
            <person name="Wang X."/>
            <person name="Xiang C."/>
            <person name="Varshney R.K."/>
            <person name="Ding H."/>
            <person name="Gao S."/>
            <person name="Zong X."/>
        </authorList>
    </citation>
    <scope>NUCLEOTIDE SEQUENCE [LARGE SCALE GENOMIC DNA]</scope>
    <source>
        <strain evidence="5 6">cv. Zhongwan 6</strain>
    </source>
</reference>
<dbReference type="Gramene" id="Psat07G0284000-T1">
    <property type="protein sequence ID" value="KAI5386463.1"/>
    <property type="gene ID" value="KIW84_072840"/>
</dbReference>
<evidence type="ECO:0000256" key="2">
    <source>
        <dbReference type="ARBA" id="ARBA00023026"/>
    </source>
</evidence>
<evidence type="ECO:0000313" key="5">
    <source>
        <dbReference type="EMBL" id="KAI5386463.1"/>
    </source>
</evidence>
<dbReference type="CDD" id="cd00118">
    <property type="entry name" value="LysM"/>
    <property type="match status" value="1"/>
</dbReference>
<sequence length="100" mass="11335">MAKSSHMNFVLVLSFLLISMFIVESRPTPTAGTPICSTIHAVQVGETCFTLIQKFALEQPLFLRLNPNINCYGIFVGQWVCVNGRVIHEMHHGPQRYKPY</sequence>
<dbReference type="SUPFAM" id="SSF54106">
    <property type="entry name" value="LysM domain"/>
    <property type="match status" value="1"/>
</dbReference>
<dbReference type="SMART" id="SM00257">
    <property type="entry name" value="LysM"/>
    <property type="match status" value="1"/>
</dbReference>
<keyword evidence="3" id="KW-0732">Signal</keyword>
<dbReference type="GO" id="GO:0008061">
    <property type="term" value="F:chitin binding"/>
    <property type="evidence" value="ECO:0007669"/>
    <property type="project" value="UniProtKB-KW"/>
</dbReference>
<feature type="signal peptide" evidence="3">
    <location>
        <begin position="1"/>
        <end position="25"/>
    </location>
</feature>
<gene>
    <name evidence="5" type="ORF">KIW84_072840</name>
</gene>
<evidence type="ECO:0000313" key="6">
    <source>
        <dbReference type="Proteomes" id="UP001058974"/>
    </source>
</evidence>